<evidence type="ECO:0000313" key="11">
    <source>
        <dbReference type="Proteomes" id="UP000664859"/>
    </source>
</evidence>
<dbReference type="GO" id="GO:0004674">
    <property type="term" value="F:protein serine/threonine kinase activity"/>
    <property type="evidence" value="ECO:0007669"/>
    <property type="project" value="UniProtKB-KW"/>
</dbReference>
<dbReference type="PANTHER" id="PTHR22967:SF57">
    <property type="entry name" value="AUXILIN, ISOFORM A-RELATED"/>
    <property type="match status" value="1"/>
</dbReference>
<evidence type="ECO:0000259" key="9">
    <source>
        <dbReference type="PROSITE" id="PS50011"/>
    </source>
</evidence>
<feature type="domain" description="Protein kinase" evidence="9">
    <location>
        <begin position="16"/>
        <end position="262"/>
    </location>
</feature>
<accession>A0A835YHI7</accession>
<dbReference type="SUPFAM" id="SSF56112">
    <property type="entry name" value="Protein kinase-like (PK-like)"/>
    <property type="match status" value="1"/>
</dbReference>
<dbReference type="InterPro" id="IPR008271">
    <property type="entry name" value="Ser/Thr_kinase_AS"/>
</dbReference>
<organism evidence="10 11">
    <name type="scientific">Tribonema minus</name>
    <dbReference type="NCBI Taxonomy" id="303371"/>
    <lineage>
        <taxon>Eukaryota</taxon>
        <taxon>Sar</taxon>
        <taxon>Stramenopiles</taxon>
        <taxon>Ochrophyta</taxon>
        <taxon>PX clade</taxon>
        <taxon>Xanthophyceae</taxon>
        <taxon>Tribonematales</taxon>
        <taxon>Tribonemataceae</taxon>
        <taxon>Tribonema</taxon>
    </lineage>
</organism>
<keyword evidence="2" id="KW-0723">Serine/threonine-protein kinase</keyword>
<evidence type="ECO:0000256" key="7">
    <source>
        <dbReference type="ARBA" id="ARBA00047899"/>
    </source>
</evidence>
<dbReference type="PANTHER" id="PTHR22967">
    <property type="entry name" value="SERINE/THREONINE PROTEIN KINASE"/>
    <property type="match status" value="1"/>
</dbReference>
<dbReference type="Pfam" id="PF00069">
    <property type="entry name" value="Pkinase"/>
    <property type="match status" value="1"/>
</dbReference>
<evidence type="ECO:0000256" key="4">
    <source>
        <dbReference type="ARBA" id="ARBA00022741"/>
    </source>
</evidence>
<keyword evidence="5 10" id="KW-0418">Kinase</keyword>
<dbReference type="EC" id="2.7.11.1" evidence="1"/>
<keyword evidence="6" id="KW-0067">ATP-binding</keyword>
<keyword evidence="11" id="KW-1185">Reference proteome</keyword>
<comment type="catalytic activity">
    <reaction evidence="7">
        <text>L-threonyl-[protein] + ATP = O-phospho-L-threonyl-[protein] + ADP + H(+)</text>
        <dbReference type="Rhea" id="RHEA:46608"/>
        <dbReference type="Rhea" id="RHEA-COMP:11060"/>
        <dbReference type="Rhea" id="RHEA-COMP:11605"/>
        <dbReference type="ChEBI" id="CHEBI:15378"/>
        <dbReference type="ChEBI" id="CHEBI:30013"/>
        <dbReference type="ChEBI" id="CHEBI:30616"/>
        <dbReference type="ChEBI" id="CHEBI:61977"/>
        <dbReference type="ChEBI" id="CHEBI:456216"/>
        <dbReference type="EC" id="2.7.11.1"/>
    </reaction>
</comment>
<dbReference type="Gene3D" id="1.10.510.10">
    <property type="entry name" value="Transferase(Phosphotransferase) domain 1"/>
    <property type="match status" value="1"/>
</dbReference>
<dbReference type="GO" id="GO:0005737">
    <property type="term" value="C:cytoplasm"/>
    <property type="evidence" value="ECO:0007669"/>
    <property type="project" value="TreeGrafter"/>
</dbReference>
<dbReference type="InterPro" id="IPR000719">
    <property type="entry name" value="Prot_kinase_dom"/>
</dbReference>
<evidence type="ECO:0000313" key="10">
    <source>
        <dbReference type="EMBL" id="KAG5175499.1"/>
    </source>
</evidence>
<evidence type="ECO:0000256" key="8">
    <source>
        <dbReference type="ARBA" id="ARBA00048679"/>
    </source>
</evidence>
<dbReference type="AlphaFoldDB" id="A0A835YHI7"/>
<sequence length="262" mass="28802">MGNSLPSSLDLGGRVVKIKCQIAEGGCGYVYKGEDELGKEYALKIVRVARERGGGPVVDEEAAEMASLEQTVVKRLCPHPNIVEAFDCGTTWEDSEVRYHILSEFCPRSVLGMLSDARRGPAGHLPERDIMWILRDTLMALLHMHSQSPPIAHRDLKVENLLIGADGRCKLCDFGSCSVTHRAFAGARDAALAKEEIRRRTTPAYRAPEQVDLHLGHVVSERVDVWALGVLLFKLAFGATPFEDARGDVQNLGILGGFRAER</sequence>
<evidence type="ECO:0000256" key="5">
    <source>
        <dbReference type="ARBA" id="ARBA00022777"/>
    </source>
</evidence>
<evidence type="ECO:0000256" key="2">
    <source>
        <dbReference type="ARBA" id="ARBA00022527"/>
    </source>
</evidence>
<dbReference type="Proteomes" id="UP000664859">
    <property type="component" value="Unassembled WGS sequence"/>
</dbReference>
<dbReference type="InterPro" id="IPR011009">
    <property type="entry name" value="Kinase-like_dom_sf"/>
</dbReference>
<keyword evidence="3" id="KW-0808">Transferase</keyword>
<evidence type="ECO:0000256" key="1">
    <source>
        <dbReference type="ARBA" id="ARBA00012513"/>
    </source>
</evidence>
<dbReference type="GO" id="GO:0005524">
    <property type="term" value="F:ATP binding"/>
    <property type="evidence" value="ECO:0007669"/>
    <property type="project" value="UniProtKB-KW"/>
</dbReference>
<gene>
    <name evidence="10" type="ORF">JKP88DRAFT_190311</name>
</gene>
<name>A0A835YHI7_9STRA</name>
<dbReference type="SMART" id="SM00220">
    <property type="entry name" value="S_TKc"/>
    <property type="match status" value="1"/>
</dbReference>
<keyword evidence="4" id="KW-0547">Nucleotide-binding</keyword>
<comment type="catalytic activity">
    <reaction evidence="8">
        <text>L-seryl-[protein] + ATP = O-phospho-L-seryl-[protein] + ADP + H(+)</text>
        <dbReference type="Rhea" id="RHEA:17989"/>
        <dbReference type="Rhea" id="RHEA-COMP:9863"/>
        <dbReference type="Rhea" id="RHEA-COMP:11604"/>
        <dbReference type="ChEBI" id="CHEBI:15378"/>
        <dbReference type="ChEBI" id="CHEBI:29999"/>
        <dbReference type="ChEBI" id="CHEBI:30616"/>
        <dbReference type="ChEBI" id="CHEBI:83421"/>
        <dbReference type="ChEBI" id="CHEBI:456216"/>
        <dbReference type="EC" id="2.7.11.1"/>
    </reaction>
</comment>
<dbReference type="PROSITE" id="PS00108">
    <property type="entry name" value="PROTEIN_KINASE_ST"/>
    <property type="match status" value="1"/>
</dbReference>
<feature type="non-terminal residue" evidence="10">
    <location>
        <position position="262"/>
    </location>
</feature>
<protein>
    <recommendedName>
        <fullName evidence="1">non-specific serine/threonine protein kinase</fullName>
        <ecNumber evidence="1">2.7.11.1</ecNumber>
    </recommendedName>
</protein>
<dbReference type="OrthoDB" id="2018507at2759"/>
<evidence type="ECO:0000256" key="6">
    <source>
        <dbReference type="ARBA" id="ARBA00022840"/>
    </source>
</evidence>
<reference evidence="10" key="1">
    <citation type="submission" date="2021-02" db="EMBL/GenBank/DDBJ databases">
        <title>First Annotated Genome of the Yellow-green Alga Tribonema minus.</title>
        <authorList>
            <person name="Mahan K.M."/>
        </authorList>
    </citation>
    <scope>NUCLEOTIDE SEQUENCE</scope>
    <source>
        <strain evidence="10">UTEX B ZZ1240</strain>
    </source>
</reference>
<dbReference type="EMBL" id="JAFCMP010000548">
    <property type="protein sequence ID" value="KAG5175499.1"/>
    <property type="molecule type" value="Genomic_DNA"/>
</dbReference>
<proteinExistence type="predicted"/>
<evidence type="ECO:0000256" key="3">
    <source>
        <dbReference type="ARBA" id="ARBA00022679"/>
    </source>
</evidence>
<dbReference type="PROSITE" id="PS50011">
    <property type="entry name" value="PROTEIN_KINASE_DOM"/>
    <property type="match status" value="1"/>
</dbReference>
<comment type="caution">
    <text evidence="10">The sequence shown here is derived from an EMBL/GenBank/DDBJ whole genome shotgun (WGS) entry which is preliminary data.</text>
</comment>